<dbReference type="AlphaFoldDB" id="A0A428E1Y9"/>
<name>A0A428E1Y9_STRMT</name>
<gene>
    <name evidence="2" type="ORF">D8838_07445</name>
</gene>
<organism evidence="2 3">
    <name type="scientific">Streptococcus mitis</name>
    <dbReference type="NCBI Taxonomy" id="28037"/>
    <lineage>
        <taxon>Bacteria</taxon>
        <taxon>Bacillati</taxon>
        <taxon>Bacillota</taxon>
        <taxon>Bacilli</taxon>
        <taxon>Lactobacillales</taxon>
        <taxon>Streptococcaceae</taxon>
        <taxon>Streptococcus</taxon>
        <taxon>Streptococcus mitis group</taxon>
    </lineage>
</organism>
<dbReference type="EMBL" id="RJOF01000006">
    <property type="protein sequence ID" value="RSJ04066.1"/>
    <property type="molecule type" value="Genomic_DNA"/>
</dbReference>
<protein>
    <recommendedName>
        <fullName evidence="1">ATPase AAA-type core domain-containing protein</fullName>
    </recommendedName>
</protein>
<dbReference type="InterPro" id="IPR027417">
    <property type="entry name" value="P-loop_NTPase"/>
</dbReference>
<evidence type="ECO:0000313" key="3">
    <source>
        <dbReference type="Proteomes" id="UP000268311"/>
    </source>
</evidence>
<dbReference type="Pfam" id="PF13304">
    <property type="entry name" value="AAA_21"/>
    <property type="match status" value="1"/>
</dbReference>
<sequence>MKLLKIIIEDVALFDKKIEIDFFSEARVSSDEKHELIHLFNNFYANRTLTFTGLNASGKTQILNAIIVALNIIQAKSINYSPRVILENSDASNILHLENNKQVKYTIFFYDEKNGNQTINKLESVISRRYDEEEGEYKYFFVDETFSSKKAKPVRSKKEIFNFTSIKEEHIITRNNGDKIHLGLSSDVSIINILFNLEKIEKLYYKDTLSYTNFNVLSGFGNIPHELITYLDPSIEELKFVKNEENKTLRVKLKFKDQVNSIELDSISELHSILSSGTVKGLGLFMDAFFTLRSGGVIIVDELENHFNREIVSTFINLFLDRKMNPNGAILIYSTHYSELLDIIPRNDSIYIVRKKRQIEIEKFSNIIKRNDISIGDIFIKGIIDNSTPKYSSENSLRNIIKERFLNK</sequence>
<dbReference type="GO" id="GO:0016887">
    <property type="term" value="F:ATP hydrolysis activity"/>
    <property type="evidence" value="ECO:0007669"/>
    <property type="project" value="InterPro"/>
</dbReference>
<dbReference type="Gene3D" id="3.40.50.300">
    <property type="entry name" value="P-loop containing nucleotide triphosphate hydrolases"/>
    <property type="match status" value="1"/>
</dbReference>
<accession>A0A428E1Y9</accession>
<dbReference type="GO" id="GO:0005524">
    <property type="term" value="F:ATP binding"/>
    <property type="evidence" value="ECO:0007669"/>
    <property type="project" value="InterPro"/>
</dbReference>
<evidence type="ECO:0000259" key="1">
    <source>
        <dbReference type="Pfam" id="PF13304"/>
    </source>
</evidence>
<evidence type="ECO:0000313" key="2">
    <source>
        <dbReference type="EMBL" id="RSJ04066.1"/>
    </source>
</evidence>
<dbReference type="InterPro" id="IPR003959">
    <property type="entry name" value="ATPase_AAA_core"/>
</dbReference>
<dbReference type="Proteomes" id="UP000268311">
    <property type="component" value="Unassembled WGS sequence"/>
</dbReference>
<comment type="caution">
    <text evidence="2">The sequence shown here is derived from an EMBL/GenBank/DDBJ whole genome shotgun (WGS) entry which is preliminary data.</text>
</comment>
<dbReference type="SUPFAM" id="SSF52540">
    <property type="entry name" value="P-loop containing nucleoside triphosphate hydrolases"/>
    <property type="match status" value="1"/>
</dbReference>
<feature type="domain" description="ATPase AAA-type core" evidence="1">
    <location>
        <begin position="51"/>
        <end position="342"/>
    </location>
</feature>
<proteinExistence type="predicted"/>
<dbReference type="RefSeq" id="WP_084975734.1">
    <property type="nucleotide sequence ID" value="NZ_RJOF01000006.1"/>
</dbReference>
<reference evidence="2 3" key="1">
    <citation type="submission" date="2018-11" db="EMBL/GenBank/DDBJ databases">
        <title>Species Designations Belie Phenotypic and Genotypic Heterogeneity in Oral Streptococci.</title>
        <authorList>
            <person name="Velsko I."/>
        </authorList>
    </citation>
    <scope>NUCLEOTIDE SEQUENCE [LARGE SCALE GENOMIC DNA]</scope>
    <source>
        <strain evidence="2 3">BCC33</strain>
    </source>
</reference>